<evidence type="ECO:0000256" key="2">
    <source>
        <dbReference type="ARBA" id="ARBA00006706"/>
    </source>
</evidence>
<sequence>MPGEDVSTRIEDSLLRSLARVTGSAAPPRLAAALTHAVFPGGQRIRPRLCLSVALACGDDQPLVSGAAAAAVEFLHCASLVHDDMPCFDNAMMRRGRPSVHAAHGEALALLAGDGLITLAFETVAMAAVADPVRSASLSLIIARSVGMPHGIVAGQGWESEAAPDLGLYQRAKTGALFAGAAMAGAAAAGCAAEPWGATGHLLGEAYQVADDIADVVGEARALGKPVGQDVFHGRPSAVQEFGIGGAARRLMALVEEAAERVPDCAGADALRAQIRAQASRFLPKEAAQHAA</sequence>
<evidence type="ECO:0000313" key="9">
    <source>
        <dbReference type="Proteomes" id="UP000613160"/>
    </source>
</evidence>
<dbReference type="InterPro" id="IPR000092">
    <property type="entry name" value="Polyprenyl_synt"/>
</dbReference>
<dbReference type="EMBL" id="BMJJ01000004">
    <property type="protein sequence ID" value="GGD17181.1"/>
    <property type="molecule type" value="Genomic_DNA"/>
</dbReference>
<reference evidence="8" key="2">
    <citation type="submission" date="2020-09" db="EMBL/GenBank/DDBJ databases">
        <authorList>
            <person name="Sun Q."/>
            <person name="Zhou Y."/>
        </authorList>
    </citation>
    <scope>NUCLEOTIDE SEQUENCE</scope>
    <source>
        <strain evidence="8">CGMCC 1.15493</strain>
    </source>
</reference>
<evidence type="ECO:0000256" key="5">
    <source>
        <dbReference type="ARBA" id="ARBA00022842"/>
    </source>
</evidence>
<dbReference type="PROSITE" id="PS00723">
    <property type="entry name" value="POLYPRENYL_SYNTHASE_1"/>
    <property type="match status" value="1"/>
</dbReference>
<evidence type="ECO:0000256" key="1">
    <source>
        <dbReference type="ARBA" id="ARBA00001946"/>
    </source>
</evidence>
<reference evidence="8" key="1">
    <citation type="journal article" date="2014" name="Int. J. Syst. Evol. Microbiol.">
        <title>Complete genome sequence of Corynebacterium casei LMG S-19264T (=DSM 44701T), isolated from a smear-ripened cheese.</title>
        <authorList>
            <consortium name="US DOE Joint Genome Institute (JGI-PGF)"/>
            <person name="Walter F."/>
            <person name="Albersmeier A."/>
            <person name="Kalinowski J."/>
            <person name="Ruckert C."/>
        </authorList>
    </citation>
    <scope>NUCLEOTIDE SEQUENCE</scope>
    <source>
        <strain evidence="8">CGMCC 1.15493</strain>
    </source>
</reference>
<dbReference type="PANTHER" id="PTHR43281:SF1">
    <property type="entry name" value="FARNESYL DIPHOSPHATE SYNTHASE"/>
    <property type="match status" value="1"/>
</dbReference>
<comment type="cofactor">
    <cofactor evidence="1">
        <name>Mg(2+)</name>
        <dbReference type="ChEBI" id="CHEBI:18420"/>
    </cofactor>
</comment>
<dbReference type="Pfam" id="PF00348">
    <property type="entry name" value="polyprenyl_synt"/>
    <property type="match status" value="1"/>
</dbReference>
<keyword evidence="9" id="KW-1185">Reference proteome</keyword>
<keyword evidence="3 7" id="KW-0808">Transferase</keyword>
<keyword evidence="4" id="KW-0479">Metal-binding</keyword>
<protein>
    <submittedName>
        <fullName evidence="8">Geranylgeranyl pyrophosphate synthase</fullName>
    </submittedName>
</protein>
<dbReference type="Proteomes" id="UP000613160">
    <property type="component" value="Unassembled WGS sequence"/>
</dbReference>
<gene>
    <name evidence="8" type="ORF">GCM10011335_20050</name>
</gene>
<dbReference type="InterPro" id="IPR008949">
    <property type="entry name" value="Isoprenoid_synthase_dom_sf"/>
</dbReference>
<organism evidence="8 9">
    <name type="scientific">Aureimonas glaciei</name>
    <dbReference type="NCBI Taxonomy" id="1776957"/>
    <lineage>
        <taxon>Bacteria</taxon>
        <taxon>Pseudomonadati</taxon>
        <taxon>Pseudomonadota</taxon>
        <taxon>Alphaproteobacteria</taxon>
        <taxon>Hyphomicrobiales</taxon>
        <taxon>Aurantimonadaceae</taxon>
        <taxon>Aureimonas</taxon>
    </lineage>
</organism>
<comment type="caution">
    <text evidence="8">The sequence shown here is derived from an EMBL/GenBank/DDBJ whole genome shotgun (WGS) entry which is preliminary data.</text>
</comment>
<dbReference type="InterPro" id="IPR033749">
    <property type="entry name" value="Polyprenyl_synt_CS"/>
</dbReference>
<name>A0A916XWB6_9HYPH</name>
<evidence type="ECO:0000256" key="3">
    <source>
        <dbReference type="ARBA" id="ARBA00022679"/>
    </source>
</evidence>
<evidence type="ECO:0000256" key="4">
    <source>
        <dbReference type="ARBA" id="ARBA00022723"/>
    </source>
</evidence>
<dbReference type="PROSITE" id="PS00444">
    <property type="entry name" value="POLYPRENYL_SYNTHASE_2"/>
    <property type="match status" value="1"/>
</dbReference>
<comment type="similarity">
    <text evidence="2 7">Belongs to the FPP/GGPP synthase family.</text>
</comment>
<keyword evidence="5" id="KW-0460">Magnesium</keyword>
<dbReference type="AlphaFoldDB" id="A0A916XWB6"/>
<dbReference type="GO" id="GO:0008299">
    <property type="term" value="P:isoprenoid biosynthetic process"/>
    <property type="evidence" value="ECO:0007669"/>
    <property type="project" value="UniProtKB-KW"/>
</dbReference>
<dbReference type="GO" id="GO:0004659">
    <property type="term" value="F:prenyltransferase activity"/>
    <property type="evidence" value="ECO:0007669"/>
    <property type="project" value="InterPro"/>
</dbReference>
<dbReference type="SFLD" id="SFLDS00005">
    <property type="entry name" value="Isoprenoid_Synthase_Type_I"/>
    <property type="match status" value="1"/>
</dbReference>
<proteinExistence type="inferred from homology"/>
<evidence type="ECO:0000256" key="6">
    <source>
        <dbReference type="ARBA" id="ARBA00023229"/>
    </source>
</evidence>
<accession>A0A916XWB6</accession>
<keyword evidence="6" id="KW-0414">Isoprene biosynthesis</keyword>
<dbReference type="SUPFAM" id="SSF48576">
    <property type="entry name" value="Terpenoid synthases"/>
    <property type="match status" value="1"/>
</dbReference>
<dbReference type="GO" id="GO:0046872">
    <property type="term" value="F:metal ion binding"/>
    <property type="evidence" value="ECO:0007669"/>
    <property type="project" value="UniProtKB-KW"/>
</dbReference>
<dbReference type="RefSeq" id="WP_188850462.1">
    <property type="nucleotide sequence ID" value="NZ_BMJJ01000004.1"/>
</dbReference>
<evidence type="ECO:0000256" key="7">
    <source>
        <dbReference type="RuleBase" id="RU004466"/>
    </source>
</evidence>
<dbReference type="PANTHER" id="PTHR43281">
    <property type="entry name" value="FARNESYL DIPHOSPHATE SYNTHASE"/>
    <property type="match status" value="1"/>
</dbReference>
<dbReference type="Gene3D" id="1.10.600.10">
    <property type="entry name" value="Farnesyl Diphosphate Synthase"/>
    <property type="match status" value="1"/>
</dbReference>
<evidence type="ECO:0000313" key="8">
    <source>
        <dbReference type="EMBL" id="GGD17181.1"/>
    </source>
</evidence>